<keyword evidence="14" id="KW-1185">Reference proteome</keyword>
<evidence type="ECO:0000256" key="7">
    <source>
        <dbReference type="ARBA" id="ARBA00023163"/>
    </source>
</evidence>
<feature type="binding site" evidence="10">
    <location>
        <position position="11"/>
    </location>
    <ligand>
        <name>Zn(2+)</name>
        <dbReference type="ChEBI" id="CHEBI:29105"/>
    </ligand>
</feature>
<dbReference type="InterPro" id="IPR012934">
    <property type="entry name" value="Znf_AD"/>
</dbReference>
<dbReference type="Gene3D" id="3.40.1800.20">
    <property type="match status" value="1"/>
</dbReference>
<feature type="domain" description="C2H2-type" evidence="11">
    <location>
        <begin position="227"/>
        <end position="254"/>
    </location>
</feature>
<dbReference type="FunFam" id="3.30.160.60:FF:002343">
    <property type="entry name" value="Zinc finger protein 33A"/>
    <property type="match status" value="1"/>
</dbReference>
<dbReference type="GO" id="GO:0005634">
    <property type="term" value="C:nucleus"/>
    <property type="evidence" value="ECO:0007669"/>
    <property type="project" value="UniProtKB-SubCell"/>
</dbReference>
<protein>
    <submittedName>
        <fullName evidence="13">Uncharacterized protein</fullName>
    </submittedName>
</protein>
<feature type="binding site" evidence="10">
    <location>
        <position position="54"/>
    </location>
    <ligand>
        <name>Zn(2+)</name>
        <dbReference type="ChEBI" id="CHEBI:29105"/>
    </ligand>
</feature>
<dbReference type="PROSITE" id="PS00028">
    <property type="entry name" value="ZINC_FINGER_C2H2_1"/>
    <property type="match status" value="5"/>
</dbReference>
<organism evidence="13 14">
    <name type="scientific">Bombyx mori</name>
    <name type="common">Silk moth</name>
    <dbReference type="NCBI Taxonomy" id="7091"/>
    <lineage>
        <taxon>Eukaryota</taxon>
        <taxon>Metazoa</taxon>
        <taxon>Ecdysozoa</taxon>
        <taxon>Arthropoda</taxon>
        <taxon>Hexapoda</taxon>
        <taxon>Insecta</taxon>
        <taxon>Pterygota</taxon>
        <taxon>Neoptera</taxon>
        <taxon>Endopterygota</taxon>
        <taxon>Lepidoptera</taxon>
        <taxon>Glossata</taxon>
        <taxon>Ditrysia</taxon>
        <taxon>Bombycoidea</taxon>
        <taxon>Bombycidae</taxon>
        <taxon>Bombycinae</taxon>
        <taxon>Bombyx</taxon>
    </lineage>
</organism>
<evidence type="ECO:0000256" key="2">
    <source>
        <dbReference type="ARBA" id="ARBA00022723"/>
    </source>
</evidence>
<dbReference type="SMART" id="SM00868">
    <property type="entry name" value="zf-AD"/>
    <property type="match status" value="1"/>
</dbReference>
<dbReference type="GO" id="GO:0006355">
    <property type="term" value="P:regulation of DNA-templated transcription"/>
    <property type="evidence" value="ECO:0007669"/>
    <property type="project" value="UniProtKB-ARBA"/>
</dbReference>
<keyword evidence="8" id="KW-0539">Nucleus</keyword>
<feature type="domain" description="C2H2-type" evidence="11">
    <location>
        <begin position="366"/>
        <end position="394"/>
    </location>
</feature>
<evidence type="ECO:0000259" key="11">
    <source>
        <dbReference type="PROSITE" id="PS50157"/>
    </source>
</evidence>
<dbReference type="RefSeq" id="XP_004928601.1">
    <property type="nucleotide sequence ID" value="XM_004928544.5"/>
</dbReference>
<feature type="domain" description="C2H2-type" evidence="11">
    <location>
        <begin position="282"/>
        <end position="309"/>
    </location>
</feature>
<dbReference type="PROSITE" id="PS51915">
    <property type="entry name" value="ZAD"/>
    <property type="match status" value="1"/>
</dbReference>
<feature type="binding site" evidence="10">
    <location>
        <position position="8"/>
    </location>
    <ligand>
        <name>Zn(2+)</name>
        <dbReference type="ChEBI" id="CHEBI:29105"/>
    </ligand>
</feature>
<dbReference type="InterPro" id="IPR036236">
    <property type="entry name" value="Znf_C2H2_sf"/>
</dbReference>
<feature type="domain" description="C2H2-type" evidence="11">
    <location>
        <begin position="310"/>
        <end position="337"/>
    </location>
</feature>
<dbReference type="EnsemblMetazoa" id="XM_004928544.4">
    <property type="protein sequence ID" value="XP_004928601.1"/>
    <property type="gene ID" value="LOC101736983"/>
</dbReference>
<dbReference type="SUPFAM" id="SSF57667">
    <property type="entry name" value="beta-beta-alpha zinc fingers"/>
    <property type="match status" value="4"/>
</dbReference>
<accession>A0A8R1WLB0</accession>
<evidence type="ECO:0000256" key="10">
    <source>
        <dbReference type="PROSITE-ProRule" id="PRU01263"/>
    </source>
</evidence>
<dbReference type="GO" id="GO:0008270">
    <property type="term" value="F:zinc ion binding"/>
    <property type="evidence" value="ECO:0007669"/>
    <property type="project" value="UniProtKB-UniRule"/>
</dbReference>
<keyword evidence="4 9" id="KW-0863">Zinc-finger</keyword>
<dbReference type="Pfam" id="PF13894">
    <property type="entry name" value="zf-C2H2_4"/>
    <property type="match status" value="1"/>
</dbReference>
<dbReference type="PROSITE" id="PS50157">
    <property type="entry name" value="ZINC_FINGER_C2H2_2"/>
    <property type="match status" value="9"/>
</dbReference>
<dbReference type="Proteomes" id="UP000005204">
    <property type="component" value="Unassembled WGS sequence"/>
</dbReference>
<feature type="domain" description="ZAD" evidence="12">
    <location>
        <begin position="6"/>
        <end position="81"/>
    </location>
</feature>
<feature type="binding site" evidence="10">
    <location>
        <position position="57"/>
    </location>
    <ligand>
        <name>Zn(2+)</name>
        <dbReference type="ChEBI" id="CHEBI:29105"/>
    </ligand>
</feature>
<dbReference type="KEGG" id="bmor:101736983"/>
<evidence type="ECO:0000259" key="12">
    <source>
        <dbReference type="PROSITE" id="PS51915"/>
    </source>
</evidence>
<dbReference type="Pfam" id="PF00096">
    <property type="entry name" value="zf-C2H2"/>
    <property type="match status" value="5"/>
</dbReference>
<dbReference type="SUPFAM" id="SSF57716">
    <property type="entry name" value="Glucocorticoid receptor-like (DNA-binding domain)"/>
    <property type="match status" value="1"/>
</dbReference>
<dbReference type="SMART" id="SM00355">
    <property type="entry name" value="ZnF_C2H2"/>
    <property type="match status" value="9"/>
</dbReference>
<proteinExistence type="predicted"/>
<comment type="subcellular location">
    <subcellularLocation>
        <location evidence="1">Nucleus</location>
    </subcellularLocation>
</comment>
<evidence type="ECO:0000256" key="3">
    <source>
        <dbReference type="ARBA" id="ARBA00022737"/>
    </source>
</evidence>
<dbReference type="FunFam" id="3.30.160.60:FF:000110">
    <property type="entry name" value="Zinc finger protein-like"/>
    <property type="match status" value="1"/>
</dbReference>
<dbReference type="Pfam" id="PF07776">
    <property type="entry name" value="zf-AD"/>
    <property type="match status" value="1"/>
</dbReference>
<feature type="domain" description="C2H2-type" evidence="11">
    <location>
        <begin position="172"/>
        <end position="199"/>
    </location>
</feature>
<keyword evidence="6" id="KW-0805">Transcription regulation</keyword>
<evidence type="ECO:0000256" key="8">
    <source>
        <dbReference type="ARBA" id="ARBA00023242"/>
    </source>
</evidence>
<sequence length="420" mass="49212">MQHNSVMCRICFRSENNITRLFSDSSVSKGILDKFYLCFQIVMNPEKDLPDGICNQCLKILENVNCFRIMCITIYERFADFRKSFTREMNASKCREDEKDELALHEDKFLEVKTETEGTLLDNNKQTSNFFKCQICDKVLKTMNSLSKHSISMHQNRKHAGTVTGNGIYRLYHCTTCTYSTPHSQTLINHMRRHNGERPFVCECGKSFTQRSSLSAHRKTHSISSNFTCFICGKQFKLDFALKSHLIVHNTGQFKCDICQKVLKYKRSLQTHINRHHNIHNYNCEDCGDTFVSSSELINHKVKHKVDKNMECHLCGYKTHTKKNLIIHLKRHTGNKEYKCNICKVCFFTLGDLHRHQRKHSSEKPYSCPTCTQRFSHSPSVNKHMKIVHGVDYKWGEVRKKQLKDSRLKNKPYQIKNYEK</sequence>
<dbReference type="InterPro" id="IPR013087">
    <property type="entry name" value="Znf_C2H2_type"/>
</dbReference>
<feature type="domain" description="C2H2-type" evidence="11">
    <location>
        <begin position="338"/>
        <end position="365"/>
    </location>
</feature>
<dbReference type="AlphaFoldDB" id="A0A8R1WLB0"/>
<feature type="domain" description="C2H2-type" evidence="11">
    <location>
        <begin position="254"/>
        <end position="276"/>
    </location>
</feature>
<reference evidence="14" key="1">
    <citation type="journal article" date="2008" name="Insect Biochem. Mol. Biol.">
        <title>The genome of a lepidopteran model insect, the silkworm Bombyx mori.</title>
        <authorList>
            <consortium name="International Silkworm Genome Consortium"/>
        </authorList>
    </citation>
    <scope>NUCLEOTIDE SEQUENCE [LARGE SCALE GENOMIC DNA]</scope>
    <source>
        <strain evidence="14">p50T</strain>
    </source>
</reference>
<evidence type="ECO:0000256" key="1">
    <source>
        <dbReference type="ARBA" id="ARBA00004123"/>
    </source>
</evidence>
<dbReference type="GeneID" id="101736983"/>
<dbReference type="PANTHER" id="PTHR47772">
    <property type="entry name" value="ZINC FINGER PROTEIN 200"/>
    <property type="match status" value="1"/>
</dbReference>
<evidence type="ECO:0000313" key="14">
    <source>
        <dbReference type="Proteomes" id="UP000005204"/>
    </source>
</evidence>
<dbReference type="OrthoDB" id="6077919at2759"/>
<feature type="domain" description="C2H2-type" evidence="11">
    <location>
        <begin position="131"/>
        <end position="159"/>
    </location>
</feature>
<keyword evidence="3" id="KW-0677">Repeat</keyword>
<dbReference type="InterPro" id="IPR050636">
    <property type="entry name" value="C2H2-ZF_domain-containing"/>
</dbReference>
<evidence type="ECO:0000313" key="13">
    <source>
        <dbReference type="EnsemblMetazoa" id="XP_004928601.1"/>
    </source>
</evidence>
<evidence type="ECO:0000256" key="4">
    <source>
        <dbReference type="ARBA" id="ARBA00022771"/>
    </source>
</evidence>
<reference evidence="13" key="2">
    <citation type="submission" date="2022-06" db="UniProtKB">
        <authorList>
            <consortium name="EnsemblMetazoa"/>
        </authorList>
    </citation>
    <scope>IDENTIFICATION</scope>
    <source>
        <strain evidence="13">p50T (Dazao)</strain>
    </source>
</reference>
<keyword evidence="5 10" id="KW-0862">Zinc</keyword>
<evidence type="ECO:0000256" key="9">
    <source>
        <dbReference type="PROSITE-ProRule" id="PRU00042"/>
    </source>
</evidence>
<dbReference type="Gene3D" id="3.30.160.60">
    <property type="entry name" value="Classic Zinc Finger"/>
    <property type="match status" value="6"/>
</dbReference>
<keyword evidence="7" id="KW-0804">Transcription</keyword>
<name>A0A8R1WLB0_BOMMO</name>
<keyword evidence="2 10" id="KW-0479">Metal-binding</keyword>
<evidence type="ECO:0000256" key="6">
    <source>
        <dbReference type="ARBA" id="ARBA00023015"/>
    </source>
</evidence>
<feature type="domain" description="C2H2-type" evidence="11">
    <location>
        <begin position="200"/>
        <end position="222"/>
    </location>
</feature>
<dbReference type="PANTHER" id="PTHR47772:SF4">
    <property type="entry name" value="ZFP64 ZINC FINGER PROTEIN"/>
    <property type="match status" value="1"/>
</dbReference>
<evidence type="ECO:0000256" key="5">
    <source>
        <dbReference type="ARBA" id="ARBA00022833"/>
    </source>
</evidence>